<dbReference type="SUPFAM" id="SSF48537">
    <property type="entry name" value="Phospholipase C/P1 nuclease"/>
    <property type="match status" value="1"/>
</dbReference>
<evidence type="ECO:0000256" key="1">
    <source>
        <dbReference type="ARBA" id="ARBA00009547"/>
    </source>
</evidence>
<dbReference type="GO" id="GO:0004519">
    <property type="term" value="F:endonuclease activity"/>
    <property type="evidence" value="ECO:0007669"/>
    <property type="project" value="UniProtKB-KW"/>
</dbReference>
<sequence length="306" mass="33423">MKLSPLISGLAALPMGALAWGGFGHITVAYVASNFVSSETSAYFQNLLRNHTQDYLSGVATWADSVRYTKWGHFSGPLHYIDAKDSPPTYCGIVYERDCKQEGCVVSAIQNYTSQLLDPELHESARLIAAKFIIHFVGDIHQPLHTEDVAKGGNGILVKFDDVKLNLHHVWDTSIAEKLVSGGRVSRQPYGEAKRWADALTAEINDGKFNVSSRSWLEGVDLADPIATALRWAIEGNEHVCTTVLPRGPDEIRNQELGGGTEYLLKAAPVVELQIAKAGYRLAAWLNLIAAAIAKSEREHSTAGDL</sequence>
<dbReference type="GO" id="GO:0003676">
    <property type="term" value="F:nucleic acid binding"/>
    <property type="evidence" value="ECO:0007669"/>
    <property type="project" value="InterPro"/>
</dbReference>
<evidence type="ECO:0000256" key="4">
    <source>
        <dbReference type="ARBA" id="ARBA00022759"/>
    </source>
</evidence>
<organism evidence="8 9">
    <name type="scientific">Apodospora peruviana</name>
    <dbReference type="NCBI Taxonomy" id="516989"/>
    <lineage>
        <taxon>Eukaryota</taxon>
        <taxon>Fungi</taxon>
        <taxon>Dikarya</taxon>
        <taxon>Ascomycota</taxon>
        <taxon>Pezizomycotina</taxon>
        <taxon>Sordariomycetes</taxon>
        <taxon>Sordariomycetidae</taxon>
        <taxon>Sordariales</taxon>
        <taxon>Lasiosphaeriaceae</taxon>
        <taxon>Apodospora</taxon>
    </lineage>
</organism>
<gene>
    <name evidence="8" type="ORF">B0H66DRAFT_544062</name>
</gene>
<dbReference type="Proteomes" id="UP001283341">
    <property type="component" value="Unassembled WGS sequence"/>
</dbReference>
<evidence type="ECO:0000256" key="5">
    <source>
        <dbReference type="ARBA" id="ARBA00022801"/>
    </source>
</evidence>
<dbReference type="Gene3D" id="1.10.575.10">
    <property type="entry name" value="P1 Nuclease"/>
    <property type="match status" value="1"/>
</dbReference>
<dbReference type="PANTHER" id="PTHR33146:SF26">
    <property type="entry name" value="ENDONUCLEASE 4"/>
    <property type="match status" value="1"/>
</dbReference>
<keyword evidence="5" id="KW-0378">Hydrolase</keyword>
<accession>A0AAE0MGV7</accession>
<evidence type="ECO:0000256" key="7">
    <source>
        <dbReference type="ARBA" id="ARBA00023180"/>
    </source>
</evidence>
<reference evidence="8" key="1">
    <citation type="journal article" date="2023" name="Mol. Phylogenet. Evol.">
        <title>Genome-scale phylogeny and comparative genomics of the fungal order Sordariales.</title>
        <authorList>
            <person name="Hensen N."/>
            <person name="Bonometti L."/>
            <person name="Westerberg I."/>
            <person name="Brannstrom I.O."/>
            <person name="Guillou S."/>
            <person name="Cros-Aarteil S."/>
            <person name="Calhoun S."/>
            <person name="Haridas S."/>
            <person name="Kuo A."/>
            <person name="Mondo S."/>
            <person name="Pangilinan J."/>
            <person name="Riley R."/>
            <person name="LaButti K."/>
            <person name="Andreopoulos B."/>
            <person name="Lipzen A."/>
            <person name="Chen C."/>
            <person name="Yan M."/>
            <person name="Daum C."/>
            <person name="Ng V."/>
            <person name="Clum A."/>
            <person name="Steindorff A."/>
            <person name="Ohm R.A."/>
            <person name="Martin F."/>
            <person name="Silar P."/>
            <person name="Natvig D.O."/>
            <person name="Lalanne C."/>
            <person name="Gautier V."/>
            <person name="Ament-Velasquez S.L."/>
            <person name="Kruys A."/>
            <person name="Hutchinson M.I."/>
            <person name="Powell A.J."/>
            <person name="Barry K."/>
            <person name="Miller A.N."/>
            <person name="Grigoriev I.V."/>
            <person name="Debuchy R."/>
            <person name="Gladieux P."/>
            <person name="Hiltunen Thoren M."/>
            <person name="Johannesson H."/>
        </authorList>
    </citation>
    <scope>NUCLEOTIDE SEQUENCE</scope>
    <source>
        <strain evidence="8">CBS 118394</strain>
    </source>
</reference>
<reference evidence="8" key="2">
    <citation type="submission" date="2023-06" db="EMBL/GenBank/DDBJ databases">
        <authorList>
            <consortium name="Lawrence Berkeley National Laboratory"/>
            <person name="Haridas S."/>
            <person name="Hensen N."/>
            <person name="Bonometti L."/>
            <person name="Westerberg I."/>
            <person name="Brannstrom I.O."/>
            <person name="Guillou S."/>
            <person name="Cros-Aarteil S."/>
            <person name="Calhoun S."/>
            <person name="Kuo A."/>
            <person name="Mondo S."/>
            <person name="Pangilinan J."/>
            <person name="Riley R."/>
            <person name="Labutti K."/>
            <person name="Andreopoulos B."/>
            <person name="Lipzen A."/>
            <person name="Chen C."/>
            <person name="Yanf M."/>
            <person name="Daum C."/>
            <person name="Ng V."/>
            <person name="Clum A."/>
            <person name="Steindorff A."/>
            <person name="Ohm R."/>
            <person name="Martin F."/>
            <person name="Silar P."/>
            <person name="Natvig D."/>
            <person name="Lalanne C."/>
            <person name="Gautier V."/>
            <person name="Ament-Velasquez S.L."/>
            <person name="Kruys A."/>
            <person name="Hutchinson M.I."/>
            <person name="Powell A.J."/>
            <person name="Barry K."/>
            <person name="Miller A.N."/>
            <person name="Grigoriev I.V."/>
            <person name="Debuchy R."/>
            <person name="Gladieux P."/>
            <person name="Thoren M.H."/>
            <person name="Johannesson H."/>
        </authorList>
    </citation>
    <scope>NUCLEOTIDE SEQUENCE</scope>
    <source>
        <strain evidence="8">CBS 118394</strain>
    </source>
</reference>
<keyword evidence="6" id="KW-1015">Disulfide bond</keyword>
<evidence type="ECO:0000256" key="3">
    <source>
        <dbReference type="ARBA" id="ARBA00022723"/>
    </source>
</evidence>
<comment type="caution">
    <text evidence="8">The sequence shown here is derived from an EMBL/GenBank/DDBJ whole genome shotgun (WGS) entry which is preliminary data.</text>
</comment>
<evidence type="ECO:0000256" key="2">
    <source>
        <dbReference type="ARBA" id="ARBA00022722"/>
    </source>
</evidence>
<dbReference type="PANTHER" id="PTHR33146">
    <property type="entry name" value="ENDONUCLEASE 4"/>
    <property type="match status" value="1"/>
</dbReference>
<dbReference type="GO" id="GO:0046872">
    <property type="term" value="F:metal ion binding"/>
    <property type="evidence" value="ECO:0007669"/>
    <property type="project" value="UniProtKB-KW"/>
</dbReference>
<proteinExistence type="inferred from homology"/>
<dbReference type="InterPro" id="IPR003154">
    <property type="entry name" value="S1/P1nuclease"/>
</dbReference>
<dbReference type="Pfam" id="PF02265">
    <property type="entry name" value="S1-P1_nuclease"/>
    <property type="match status" value="1"/>
</dbReference>
<evidence type="ECO:0000256" key="6">
    <source>
        <dbReference type="ARBA" id="ARBA00023157"/>
    </source>
</evidence>
<name>A0AAE0MGV7_9PEZI</name>
<dbReference type="GO" id="GO:0006308">
    <property type="term" value="P:DNA catabolic process"/>
    <property type="evidence" value="ECO:0007669"/>
    <property type="project" value="InterPro"/>
</dbReference>
<evidence type="ECO:0000313" key="9">
    <source>
        <dbReference type="Proteomes" id="UP001283341"/>
    </source>
</evidence>
<dbReference type="InterPro" id="IPR008947">
    <property type="entry name" value="PLipase_C/P1_nuclease_dom_sf"/>
</dbReference>
<keyword evidence="7" id="KW-0325">Glycoprotein</keyword>
<dbReference type="GO" id="GO:0016788">
    <property type="term" value="F:hydrolase activity, acting on ester bonds"/>
    <property type="evidence" value="ECO:0007669"/>
    <property type="project" value="InterPro"/>
</dbReference>
<dbReference type="AlphaFoldDB" id="A0AAE0MGV7"/>
<protein>
    <submittedName>
        <fullName evidence="8">Phospholipase C/P1 nuclease domain-containing protein</fullName>
    </submittedName>
</protein>
<dbReference type="CDD" id="cd11010">
    <property type="entry name" value="S1-P1_nuclease"/>
    <property type="match status" value="1"/>
</dbReference>
<keyword evidence="9" id="KW-1185">Reference proteome</keyword>
<evidence type="ECO:0000313" key="8">
    <source>
        <dbReference type="EMBL" id="KAK3330499.1"/>
    </source>
</evidence>
<dbReference type="EMBL" id="JAUEDM010000001">
    <property type="protein sequence ID" value="KAK3330499.1"/>
    <property type="molecule type" value="Genomic_DNA"/>
</dbReference>
<comment type="similarity">
    <text evidence="1">Belongs to the nuclease type I family.</text>
</comment>
<keyword evidence="2" id="KW-0540">Nuclease</keyword>
<keyword evidence="3" id="KW-0479">Metal-binding</keyword>
<keyword evidence="4" id="KW-0255">Endonuclease</keyword>